<dbReference type="GO" id="GO:0045171">
    <property type="term" value="C:intercellular bridge"/>
    <property type="evidence" value="ECO:0007669"/>
    <property type="project" value="Ensembl"/>
</dbReference>
<reference evidence="23" key="2">
    <citation type="submission" date="2025-08" db="UniProtKB">
        <authorList>
            <consortium name="Ensembl"/>
        </authorList>
    </citation>
    <scope>IDENTIFICATION</scope>
</reference>
<evidence type="ECO:0000256" key="4">
    <source>
        <dbReference type="ARBA" id="ARBA00022490"/>
    </source>
</evidence>
<reference evidence="23" key="3">
    <citation type="submission" date="2025-09" db="UniProtKB">
        <authorList>
            <consortium name="Ensembl"/>
        </authorList>
    </citation>
    <scope>IDENTIFICATION</scope>
</reference>
<evidence type="ECO:0000256" key="16">
    <source>
        <dbReference type="ARBA" id="ARBA00041608"/>
    </source>
</evidence>
<dbReference type="GO" id="GO:0005741">
    <property type="term" value="C:mitochondrial outer membrane"/>
    <property type="evidence" value="ECO:0007669"/>
    <property type="project" value="UniProtKB-SubCell"/>
</dbReference>
<dbReference type="OMA" id="QHESMHS"/>
<keyword evidence="8 22" id="KW-1133">Transmembrane helix</keyword>
<dbReference type="AlphaFoldDB" id="A0A4X2KEZ4"/>
<dbReference type="Proteomes" id="UP000314987">
    <property type="component" value="Unassembled WGS sequence"/>
</dbReference>
<dbReference type="PANTHER" id="PTHR16056:SF18">
    <property type="entry name" value="REGULATOR OF MICROTUBULE DYNAMICS PROTEIN 3"/>
    <property type="match status" value="1"/>
</dbReference>
<comment type="function">
    <text evidence="18">Involved in cellular calcium homeostasis regulation. May participate in differentiation and apoptosis of keratinocytes. Overexpression induces apoptosis.</text>
</comment>
<dbReference type="GO" id="GO:0005876">
    <property type="term" value="C:spindle microtubule"/>
    <property type="evidence" value="ECO:0007669"/>
    <property type="project" value="Ensembl"/>
</dbReference>
<evidence type="ECO:0000256" key="2">
    <source>
        <dbReference type="ARBA" id="ARBA00004572"/>
    </source>
</evidence>
<accession>A0A4X2KEZ4</accession>
<evidence type="ECO:0000256" key="19">
    <source>
        <dbReference type="ARBA" id="ARBA00046468"/>
    </source>
</evidence>
<dbReference type="Ensembl" id="ENSVURT00010011832.1">
    <property type="protein sequence ID" value="ENSVURP00010010438.1"/>
    <property type="gene ID" value="ENSVURG00010008044.1"/>
</dbReference>
<evidence type="ECO:0000256" key="12">
    <source>
        <dbReference type="ARBA" id="ARBA00023212"/>
    </source>
</evidence>
<evidence type="ECO:0000256" key="21">
    <source>
        <dbReference type="SAM" id="MobiDB-lite"/>
    </source>
</evidence>
<evidence type="ECO:0000256" key="22">
    <source>
        <dbReference type="SAM" id="Phobius"/>
    </source>
</evidence>
<dbReference type="GO" id="GO:0005634">
    <property type="term" value="C:nucleus"/>
    <property type="evidence" value="ECO:0007669"/>
    <property type="project" value="UniProtKB-SubCell"/>
</dbReference>
<evidence type="ECO:0000256" key="1">
    <source>
        <dbReference type="ARBA" id="ARBA00004123"/>
    </source>
</evidence>
<proteinExistence type="inferred from homology"/>
<dbReference type="InterPro" id="IPR049039">
    <property type="entry name" value="RMD1-3_a_helical_rpt"/>
</dbReference>
<sequence>MSRPGVLGGARSGLGLVLGAATGLGLLCAFYIHRRKRTQSHGGNWNASNSLGYTRTLEPHRRVMLLRAAPGEAGDAVSVPTMSREKQEEVLDRLDFVLSGLTELRQEVEELRNSLRALAGEIVGEVKSQIEENQKVTRRRRYPFNRERRDSTGSSSIYFSANSGPPLTEGESEGGYTTANAESDYDWETEKESEEDEDEVSCETVKTGRSDSQDLTGDGDSLLLPVDFAGGEELLLLLRQADEMHLGDKQSKQEGFQRLLNNKLAYGSRQDFLWRLARAYSDMCDLSEGMNEKKSYAQSGKEEVEAALEKGDESAESHQWYAVLCGQLAEHEGIQRRIQSGYIFKDHIDRAIALQPDNPKSHFLLGRWCYQVSHLTWLEKKTAGALFESPPSATVHDALQSFLKAEELSPGFSKAGRVYISKCYKELGNNSEAGQWMKLALELPDITNEVNFTVRETRPYEKLGVSKGLFDTFVL</sequence>
<feature type="region of interest" description="Disordered" evidence="21">
    <location>
        <begin position="132"/>
        <end position="218"/>
    </location>
</feature>
<evidence type="ECO:0000256" key="9">
    <source>
        <dbReference type="ARBA" id="ARBA00023054"/>
    </source>
</evidence>
<dbReference type="STRING" id="29139.ENSVURP00010010438"/>
<keyword evidence="6" id="KW-0493">Microtubule</keyword>
<evidence type="ECO:0000256" key="13">
    <source>
        <dbReference type="ARBA" id="ARBA00023242"/>
    </source>
</evidence>
<keyword evidence="11 22" id="KW-0472">Membrane</keyword>
<evidence type="ECO:0000256" key="14">
    <source>
        <dbReference type="ARBA" id="ARBA00038360"/>
    </source>
</evidence>
<keyword evidence="4" id="KW-0963">Cytoplasm</keyword>
<evidence type="ECO:0000256" key="7">
    <source>
        <dbReference type="ARBA" id="ARBA00022787"/>
    </source>
</evidence>
<keyword evidence="5 22" id="KW-0812">Transmembrane</keyword>
<evidence type="ECO:0000256" key="18">
    <source>
        <dbReference type="ARBA" id="ARBA00045208"/>
    </source>
</evidence>
<keyword evidence="7" id="KW-1000">Mitochondrion outer membrane</keyword>
<gene>
    <name evidence="23" type="primary">RMDN3</name>
</gene>
<dbReference type="GeneTree" id="ENSGT00950000182992"/>
<evidence type="ECO:0000256" key="11">
    <source>
        <dbReference type="ARBA" id="ARBA00023136"/>
    </source>
</evidence>
<feature type="compositionally biased region" description="Acidic residues" evidence="21">
    <location>
        <begin position="183"/>
        <end position="201"/>
    </location>
</feature>
<organism evidence="23 24">
    <name type="scientific">Vombatus ursinus</name>
    <name type="common">Common wombat</name>
    <dbReference type="NCBI Taxonomy" id="29139"/>
    <lineage>
        <taxon>Eukaryota</taxon>
        <taxon>Metazoa</taxon>
        <taxon>Chordata</taxon>
        <taxon>Craniata</taxon>
        <taxon>Vertebrata</taxon>
        <taxon>Euteleostomi</taxon>
        <taxon>Mammalia</taxon>
        <taxon>Metatheria</taxon>
        <taxon>Diprotodontia</taxon>
        <taxon>Vombatidae</taxon>
        <taxon>Vombatus</taxon>
    </lineage>
</organism>
<dbReference type="PANTHER" id="PTHR16056">
    <property type="entry name" value="REGULATOR OF MICROTUBULE DYNAMICS PROTEIN"/>
    <property type="match status" value="1"/>
</dbReference>
<keyword evidence="13" id="KW-0539">Nucleus</keyword>
<evidence type="ECO:0000256" key="6">
    <source>
        <dbReference type="ARBA" id="ARBA00022701"/>
    </source>
</evidence>
<reference evidence="24" key="1">
    <citation type="submission" date="2018-12" db="EMBL/GenBank/DDBJ databases">
        <authorList>
            <person name="Yazar S."/>
        </authorList>
    </citation>
    <scope>NUCLEOTIDE SEQUENCE [LARGE SCALE GENOMIC DNA]</scope>
</reference>
<evidence type="ECO:0000256" key="10">
    <source>
        <dbReference type="ARBA" id="ARBA00023128"/>
    </source>
</evidence>
<feature type="coiled-coil region" evidence="20">
    <location>
        <begin position="94"/>
        <end position="121"/>
    </location>
</feature>
<dbReference type="InterPro" id="IPR011990">
    <property type="entry name" value="TPR-like_helical_dom_sf"/>
</dbReference>
<dbReference type="GO" id="GO:0008017">
    <property type="term" value="F:microtubule binding"/>
    <property type="evidence" value="ECO:0007669"/>
    <property type="project" value="Ensembl"/>
</dbReference>
<keyword evidence="9 20" id="KW-0175">Coiled coil</keyword>
<keyword evidence="24" id="KW-1185">Reference proteome</keyword>
<feature type="compositionally biased region" description="Polar residues" evidence="21">
    <location>
        <begin position="152"/>
        <end position="165"/>
    </location>
</feature>
<evidence type="ECO:0000313" key="24">
    <source>
        <dbReference type="Proteomes" id="UP000314987"/>
    </source>
</evidence>
<dbReference type="Pfam" id="PF21033">
    <property type="entry name" value="RMD1-3"/>
    <property type="match status" value="1"/>
</dbReference>
<name>A0A4X2KEZ4_VOMUR</name>
<dbReference type="SUPFAM" id="SSF48452">
    <property type="entry name" value="TPR-like"/>
    <property type="match status" value="1"/>
</dbReference>
<comment type="subcellular location">
    <subcellularLocation>
        <location evidence="3">Cytoplasm</location>
        <location evidence="3">Cytoskeleton</location>
        <location evidence="3">Spindle pole</location>
    </subcellularLocation>
    <subcellularLocation>
        <location evidence="2">Mitochondrion outer membrane</location>
        <topology evidence="2">Single-pass membrane protein</topology>
    </subcellularLocation>
    <subcellularLocation>
        <location evidence="1">Nucleus</location>
    </subcellularLocation>
</comment>
<evidence type="ECO:0000256" key="15">
    <source>
        <dbReference type="ARBA" id="ARBA00039962"/>
    </source>
</evidence>
<keyword evidence="12" id="KW-0206">Cytoskeleton</keyword>
<evidence type="ECO:0000256" key="3">
    <source>
        <dbReference type="ARBA" id="ARBA00004647"/>
    </source>
</evidence>
<keyword evidence="10" id="KW-0496">Mitochondrion</keyword>
<dbReference type="GO" id="GO:0097431">
    <property type="term" value="C:mitotic spindle pole"/>
    <property type="evidence" value="ECO:0007669"/>
    <property type="project" value="Ensembl"/>
</dbReference>
<evidence type="ECO:0000256" key="8">
    <source>
        <dbReference type="ARBA" id="ARBA00022989"/>
    </source>
</evidence>
<comment type="similarity">
    <text evidence="14">Belongs to the RMDN family.</text>
</comment>
<evidence type="ECO:0000256" key="17">
    <source>
        <dbReference type="ARBA" id="ARBA00041960"/>
    </source>
</evidence>
<evidence type="ECO:0000313" key="23">
    <source>
        <dbReference type="Ensembl" id="ENSVURP00010010438.1"/>
    </source>
</evidence>
<comment type="subunit">
    <text evidence="19">Interacts with PTPN2. Interacts with microtubules. Interacts with VAPB. Interacts (via FFAT motif) with MOSPD2 (via MSP domain). Interacts (via phosphorylated FFAT motif) with MOSPD2, VAPA and VAPB.</text>
</comment>
<protein>
    <recommendedName>
        <fullName evidence="15">Regulator of microtubule dynamics protein 3</fullName>
    </recommendedName>
    <alternativeName>
        <fullName evidence="16">Protein FAM82A2</fullName>
    </alternativeName>
    <alternativeName>
        <fullName evidence="17">Protein FAM82C</fullName>
    </alternativeName>
</protein>
<dbReference type="Gene3D" id="1.25.40.10">
    <property type="entry name" value="Tetratricopeptide repeat domain"/>
    <property type="match status" value="1"/>
</dbReference>
<evidence type="ECO:0000256" key="20">
    <source>
        <dbReference type="SAM" id="Coils"/>
    </source>
</evidence>
<feature type="transmembrane region" description="Helical" evidence="22">
    <location>
        <begin position="12"/>
        <end position="32"/>
    </location>
</feature>
<dbReference type="GO" id="GO:0006874">
    <property type="term" value="P:intracellular calcium ion homeostasis"/>
    <property type="evidence" value="ECO:0007669"/>
    <property type="project" value="Ensembl"/>
</dbReference>
<evidence type="ECO:0000256" key="5">
    <source>
        <dbReference type="ARBA" id="ARBA00022692"/>
    </source>
</evidence>
<dbReference type="GO" id="GO:0044232">
    <property type="term" value="C:organelle membrane contact site"/>
    <property type="evidence" value="ECO:0007669"/>
    <property type="project" value="Ensembl"/>
</dbReference>